<dbReference type="Pfam" id="PF00854">
    <property type="entry name" value="PTR2"/>
    <property type="match status" value="1"/>
</dbReference>
<dbReference type="EMBL" id="JAAIUW010000007">
    <property type="protein sequence ID" value="KAF7823462.1"/>
    <property type="molecule type" value="Genomic_DNA"/>
</dbReference>
<evidence type="ECO:0000256" key="4">
    <source>
        <dbReference type="ARBA" id="ARBA00022989"/>
    </source>
</evidence>
<dbReference type="Proteomes" id="UP000634136">
    <property type="component" value="Unassembled WGS sequence"/>
</dbReference>
<dbReference type="OrthoDB" id="8904098at2759"/>
<keyword evidence="8" id="KW-1185">Reference proteome</keyword>
<evidence type="ECO:0000256" key="1">
    <source>
        <dbReference type="ARBA" id="ARBA00004141"/>
    </source>
</evidence>
<dbReference type="Gene3D" id="1.20.1250.20">
    <property type="entry name" value="MFS general substrate transporter like domains"/>
    <property type="match status" value="1"/>
</dbReference>
<comment type="similarity">
    <text evidence="2">Belongs to the major facilitator superfamily. Proton-dependent oligopeptide transporter (POT/PTR) (TC 2.A.17) family.</text>
</comment>
<evidence type="ECO:0000256" key="6">
    <source>
        <dbReference type="SAM" id="Phobius"/>
    </source>
</evidence>
<evidence type="ECO:0000313" key="8">
    <source>
        <dbReference type="Proteomes" id="UP000634136"/>
    </source>
</evidence>
<comment type="caution">
    <text evidence="7">The sequence shown here is derived from an EMBL/GenBank/DDBJ whole genome shotgun (WGS) entry which is preliminary data.</text>
</comment>
<feature type="transmembrane region" description="Helical" evidence="6">
    <location>
        <begin position="253"/>
        <end position="275"/>
    </location>
</feature>
<comment type="subcellular location">
    <subcellularLocation>
        <location evidence="1">Membrane</location>
        <topology evidence="1">Multi-pass membrane protein</topology>
    </subcellularLocation>
</comment>
<name>A0A834WI11_9FABA</name>
<evidence type="ECO:0000256" key="5">
    <source>
        <dbReference type="ARBA" id="ARBA00023136"/>
    </source>
</evidence>
<dbReference type="PANTHER" id="PTHR11654">
    <property type="entry name" value="OLIGOPEPTIDE TRANSPORTER-RELATED"/>
    <property type="match status" value="1"/>
</dbReference>
<protein>
    <submittedName>
        <fullName evidence="7">Protein NRT1/ PTR FAMILY 2.6-like</fullName>
    </submittedName>
</protein>
<dbReference type="SUPFAM" id="SSF103473">
    <property type="entry name" value="MFS general substrate transporter"/>
    <property type="match status" value="1"/>
</dbReference>
<feature type="transmembrane region" description="Helical" evidence="6">
    <location>
        <begin position="100"/>
        <end position="125"/>
    </location>
</feature>
<accession>A0A834WI11</accession>
<gene>
    <name evidence="7" type="ORF">G2W53_021606</name>
</gene>
<evidence type="ECO:0000256" key="3">
    <source>
        <dbReference type="ARBA" id="ARBA00022692"/>
    </source>
</evidence>
<feature type="transmembrane region" description="Helical" evidence="6">
    <location>
        <begin position="73"/>
        <end position="94"/>
    </location>
</feature>
<reference evidence="7" key="1">
    <citation type="submission" date="2020-09" db="EMBL/GenBank/DDBJ databases">
        <title>Genome-Enabled Discovery of Anthraquinone Biosynthesis in Senna tora.</title>
        <authorList>
            <person name="Kang S.-H."/>
            <person name="Pandey R.P."/>
            <person name="Lee C.-M."/>
            <person name="Sim J.-S."/>
            <person name="Jeong J.-T."/>
            <person name="Choi B.-S."/>
            <person name="Jung M."/>
            <person name="Ginzburg D."/>
            <person name="Zhao K."/>
            <person name="Won S.Y."/>
            <person name="Oh T.-J."/>
            <person name="Yu Y."/>
            <person name="Kim N.-H."/>
            <person name="Lee O.R."/>
            <person name="Lee T.-H."/>
            <person name="Bashyal P."/>
            <person name="Kim T.-S."/>
            <person name="Lee W.-H."/>
            <person name="Kawkins C."/>
            <person name="Kim C.-K."/>
            <person name="Kim J.S."/>
            <person name="Ahn B.O."/>
            <person name="Rhee S.Y."/>
            <person name="Sohng J.K."/>
        </authorList>
    </citation>
    <scope>NUCLEOTIDE SEQUENCE</scope>
    <source>
        <tissue evidence="7">Leaf</tissue>
    </source>
</reference>
<dbReference type="InterPro" id="IPR036259">
    <property type="entry name" value="MFS_trans_sf"/>
</dbReference>
<evidence type="ECO:0000256" key="2">
    <source>
        <dbReference type="ARBA" id="ARBA00005982"/>
    </source>
</evidence>
<evidence type="ECO:0000313" key="7">
    <source>
        <dbReference type="EMBL" id="KAF7823462.1"/>
    </source>
</evidence>
<dbReference type="InterPro" id="IPR000109">
    <property type="entry name" value="POT_fam"/>
</dbReference>
<sequence length="433" mass="48177">MQGTALLALSATLKSLRPEPCDDGSNLCKPASKLQYSVLYLGLTLNTIGGSARFAITTLGANQFDKQDQNKFFNWYFINLYFTMFIGFTAIVYIEDNVSWGLGFGISAIANLIALVILLMGYGFYRHDVPRGRSPFLDLARVLVAAICKWKSNLSSRIEDYYGGQAHLPVIPEKRLRFFNRAALITEGDLGPNGSIAKPWRICTIQQVQDFKTLIGLLSVWSTTIFLSTPIAIQNNLTILQALTMDRHVGSHFKIPASSIVVAVQLSGAIFLILIDRIMLPDHVVEADCITHKFHALLDRHSLQQNCVIQSWGLDHKDAIYHTFTILKHSAQSSLPIFFKAASTFIFIKAVSGFSHLRLSGTTTSITTPLLATHSSSHCLSTLAQSPFKLMGSFAKLHRFLVSQMKYSAIMKKHLCSLTQLLHSTVIHPSRDW</sequence>
<feature type="transmembrane region" description="Helical" evidence="6">
    <location>
        <begin position="34"/>
        <end position="61"/>
    </location>
</feature>
<proteinExistence type="inferred from homology"/>
<organism evidence="7 8">
    <name type="scientific">Senna tora</name>
    <dbReference type="NCBI Taxonomy" id="362788"/>
    <lineage>
        <taxon>Eukaryota</taxon>
        <taxon>Viridiplantae</taxon>
        <taxon>Streptophyta</taxon>
        <taxon>Embryophyta</taxon>
        <taxon>Tracheophyta</taxon>
        <taxon>Spermatophyta</taxon>
        <taxon>Magnoliopsida</taxon>
        <taxon>eudicotyledons</taxon>
        <taxon>Gunneridae</taxon>
        <taxon>Pentapetalae</taxon>
        <taxon>rosids</taxon>
        <taxon>fabids</taxon>
        <taxon>Fabales</taxon>
        <taxon>Fabaceae</taxon>
        <taxon>Caesalpinioideae</taxon>
        <taxon>Cassia clade</taxon>
        <taxon>Senna</taxon>
    </lineage>
</organism>
<keyword evidence="5 6" id="KW-0472">Membrane</keyword>
<dbReference type="AlphaFoldDB" id="A0A834WI11"/>
<keyword evidence="3 6" id="KW-0812">Transmembrane</keyword>
<feature type="transmembrane region" description="Helical" evidence="6">
    <location>
        <begin position="214"/>
        <end position="233"/>
    </location>
</feature>
<keyword evidence="4 6" id="KW-1133">Transmembrane helix</keyword>
<dbReference type="GO" id="GO:0016020">
    <property type="term" value="C:membrane"/>
    <property type="evidence" value="ECO:0007669"/>
    <property type="project" value="UniProtKB-SubCell"/>
</dbReference>
<dbReference type="GO" id="GO:0022857">
    <property type="term" value="F:transmembrane transporter activity"/>
    <property type="evidence" value="ECO:0007669"/>
    <property type="project" value="InterPro"/>
</dbReference>